<dbReference type="GO" id="GO:0007271">
    <property type="term" value="P:synaptic transmission, cholinergic"/>
    <property type="evidence" value="ECO:0007669"/>
    <property type="project" value="TreeGrafter"/>
</dbReference>
<dbReference type="PANTHER" id="PTHR46574">
    <property type="entry name" value="43 KDA RECEPTOR-ASSOCIATED PROTEIN OF THE SYNAPSE"/>
    <property type="match status" value="1"/>
</dbReference>
<dbReference type="Pfam" id="PF10579">
    <property type="entry name" value="Rapsyn_N"/>
    <property type="match status" value="1"/>
</dbReference>
<dbReference type="Proteomes" id="UP000655588">
    <property type="component" value="Unassembled WGS sequence"/>
</dbReference>
<proteinExistence type="predicted"/>
<feature type="region of interest" description="Disordered" evidence="1">
    <location>
        <begin position="465"/>
        <end position="486"/>
    </location>
</feature>
<dbReference type="GO" id="GO:0031594">
    <property type="term" value="C:neuromuscular junction"/>
    <property type="evidence" value="ECO:0007669"/>
    <property type="project" value="TreeGrafter"/>
</dbReference>
<comment type="caution">
    <text evidence="3">The sequence shown here is derived from an EMBL/GenBank/DDBJ whole genome shotgun (WGS) entry which is preliminary data.</text>
</comment>
<feature type="compositionally biased region" description="Low complexity" evidence="1">
    <location>
        <begin position="610"/>
        <end position="630"/>
    </location>
</feature>
<dbReference type="GO" id="GO:0005886">
    <property type="term" value="C:plasma membrane"/>
    <property type="evidence" value="ECO:0007669"/>
    <property type="project" value="TreeGrafter"/>
</dbReference>
<dbReference type="Gene3D" id="1.25.40.10">
    <property type="entry name" value="Tetratricopeptide repeat domain"/>
    <property type="match status" value="3"/>
</dbReference>
<dbReference type="EMBL" id="WNWW01000997">
    <property type="protein sequence ID" value="KAF3420117.1"/>
    <property type="molecule type" value="Genomic_DNA"/>
</dbReference>
<evidence type="ECO:0000313" key="3">
    <source>
        <dbReference type="EMBL" id="KAF3420117.1"/>
    </source>
</evidence>
<evidence type="ECO:0000313" key="4">
    <source>
        <dbReference type="Proteomes" id="UP000655588"/>
    </source>
</evidence>
<name>A0A833W0B1_9HYME</name>
<dbReference type="GO" id="GO:0033130">
    <property type="term" value="F:acetylcholine receptor binding"/>
    <property type="evidence" value="ECO:0007669"/>
    <property type="project" value="InterPro"/>
</dbReference>
<evidence type="ECO:0000259" key="2">
    <source>
        <dbReference type="Pfam" id="PF10579"/>
    </source>
</evidence>
<dbReference type="InterPro" id="IPR011990">
    <property type="entry name" value="TPR-like_helical_dom_sf"/>
</dbReference>
<feature type="region of interest" description="Disordered" evidence="1">
    <location>
        <begin position="734"/>
        <end position="761"/>
    </location>
</feature>
<feature type="domain" description="Rapsyn myristoylation/linker region N-terminal" evidence="2">
    <location>
        <begin position="80"/>
        <end position="159"/>
    </location>
</feature>
<evidence type="ECO:0000256" key="1">
    <source>
        <dbReference type="SAM" id="MobiDB-lite"/>
    </source>
</evidence>
<feature type="compositionally biased region" description="Basic and acidic residues" evidence="1">
    <location>
        <begin position="465"/>
        <end position="477"/>
    </location>
</feature>
<accession>A0A833W0B1</accession>
<reference evidence="3" key="1">
    <citation type="submission" date="2019-11" db="EMBL/GenBank/DDBJ databases">
        <title>The nuclear and mitochondrial genomes of Frieseomelitta varia - a highly eusocial stingless bee (Meliponini) with a permanently sterile worker caste.</title>
        <authorList>
            <person name="Freitas F.C.P."/>
            <person name="Lourenco A.P."/>
            <person name="Nunes F.M.F."/>
            <person name="Paschoal A.R."/>
            <person name="Abreu F.C.P."/>
            <person name="Barbin F.O."/>
            <person name="Bataglia L."/>
            <person name="Cardoso-Junior C.A.M."/>
            <person name="Cervoni M.S."/>
            <person name="Silva S.R."/>
            <person name="Dalarmi F."/>
            <person name="Del Lama M.A."/>
            <person name="Depintor T.S."/>
            <person name="Ferreira K.M."/>
            <person name="Goria P.S."/>
            <person name="Jaskot M.C."/>
            <person name="Lago D.C."/>
            <person name="Luna-Lucena D."/>
            <person name="Moda L.M."/>
            <person name="Nascimento L."/>
            <person name="Pedrino M."/>
            <person name="Rabico F.O."/>
            <person name="Sanches F.C."/>
            <person name="Santos D.E."/>
            <person name="Santos C.G."/>
            <person name="Vieira J."/>
            <person name="Lopes T.F."/>
            <person name="Barchuk A.R."/>
            <person name="Hartfelder K."/>
            <person name="Simoes Z.L.P."/>
            <person name="Bitondi M.M.G."/>
            <person name="Pinheiro D.G."/>
        </authorList>
    </citation>
    <scope>NUCLEOTIDE SEQUENCE</scope>
    <source>
        <strain evidence="3">USP_RPSP 00005682</strain>
        <tissue evidence="3">Whole individual</tissue>
    </source>
</reference>
<dbReference type="GO" id="GO:0043495">
    <property type="term" value="F:protein-membrane adaptor activity"/>
    <property type="evidence" value="ECO:0007669"/>
    <property type="project" value="InterPro"/>
</dbReference>
<dbReference type="PANTHER" id="PTHR46574:SF1">
    <property type="entry name" value="43 KDA RECEPTOR-ASSOCIATED PROTEIN OF THE SYNAPSE"/>
    <property type="match status" value="1"/>
</dbReference>
<dbReference type="GO" id="GO:1900075">
    <property type="term" value="P:positive regulation of neuromuscular synaptic transmission"/>
    <property type="evidence" value="ECO:0007669"/>
    <property type="project" value="TreeGrafter"/>
</dbReference>
<sequence length="1070" mass="122138">MHSARELNKSLLEIYSGPASHQLSATALLGSPDGSRHPLDVCEFAEEDYHHQNSNGNGHYQNGRSGSGLWECLVGCRRRLDQHMARRRVEQGLKLYRAHKQQAAVRKWKGALKNIRQREDKFALLGYLYQAYMDWGKYRDSIDFGHKQLCISEELDSPNMRAEAYLNLARAHERLGALDRALDYARHRYPSLSLKCLYNECDQCATAGLVHLTVGRVHLELAGFCKALEAFQRAHKIAHSIQDPSLELQVYVGLSELFCRLHDADKSARYAARAYDLSRSLQLGDLNSRHHRAALLQMAAALRKKGELGDAHDYCSEATRLSLVSGDQASYARSIRIMGDIYRKKSDINKAFRQYESAMGSAAATGDRLCQMEAMDGAARCLEALRLQHKICNCRPLEFNTRLLEVAGSVGAKNSGLEDGLECPFEEDDLGEEEEYDALNDETFGSEATIGDWEKDHEKLAEITESSRHQGTSDKKTQQQQQPKSDGSLLFESLSAAPRFPPGLGMPPPHPVVLPPNMRFPHPQFLQHPRLLPTQIHFSFFICTIHMFILIDQTGNVLRYPIAAHYAMLPHTSQRQPIHGSFCNNFPQPPLSNLCPPPFLRADHSIIPPFSSNQSSHQQQQHSFSHSGNQRNQNRVFHHGEQQGNHQPFFKNNQYHRNHDRNNQRHYHYNHHCQGINGVIGSGEPYDDYAGLMSSREKQWLINIQLLQLNTNEPYVDDYYYIVFCDRRNRQSINQEQKDKKQHNNNNNNSYHRDTRDREQPHHVLSKSAYTPTQFENSLGKLQYASVIAPRKVIDMDVVPNSDPQLTTQIQQKDTKRTRQLLLEIERLYIIQLKLEDLHNPLALLSEQNQQQNQEGETEANSHKKSSSDLISMMLSAFLQLIHDDKIASMLSIRKGKTLLLRFLPYLNLTEHRNQLEELWNAIFRGLAIIGRRDSHLLISLHSEFQRWFDTVHEFGTMLRLARSLSDSVSQPIKNNSLAFALTNKFGVSVIASMFEQAEKLYPTDDSLSSEWSSFIVHIIEIIGETPPCVAPCRPIAANTLNQHLNRLSHLKCGRYTTLERLLTDANPSR</sequence>
<organism evidence="3 4">
    <name type="scientific">Frieseomelitta varia</name>
    <dbReference type="NCBI Taxonomy" id="561572"/>
    <lineage>
        <taxon>Eukaryota</taxon>
        <taxon>Metazoa</taxon>
        <taxon>Ecdysozoa</taxon>
        <taxon>Arthropoda</taxon>
        <taxon>Hexapoda</taxon>
        <taxon>Insecta</taxon>
        <taxon>Pterygota</taxon>
        <taxon>Neoptera</taxon>
        <taxon>Endopterygota</taxon>
        <taxon>Hymenoptera</taxon>
        <taxon>Apocrita</taxon>
        <taxon>Aculeata</taxon>
        <taxon>Apoidea</taxon>
        <taxon>Anthophila</taxon>
        <taxon>Apidae</taxon>
        <taxon>Frieseomelitta</taxon>
    </lineage>
</organism>
<dbReference type="SUPFAM" id="SSF48452">
    <property type="entry name" value="TPR-like"/>
    <property type="match status" value="2"/>
</dbReference>
<feature type="region of interest" description="Disordered" evidence="1">
    <location>
        <begin position="606"/>
        <end position="632"/>
    </location>
</feature>
<dbReference type="AlphaFoldDB" id="A0A833W0B1"/>
<feature type="compositionally biased region" description="Basic and acidic residues" evidence="1">
    <location>
        <begin position="751"/>
        <end position="761"/>
    </location>
</feature>
<gene>
    <name evidence="3" type="ORF">E2986_13329</name>
</gene>
<dbReference type="InterPro" id="IPR052480">
    <property type="entry name" value="RAPsyn"/>
</dbReference>
<keyword evidence="4" id="KW-1185">Reference proteome</keyword>
<dbReference type="InterPro" id="IPR019568">
    <property type="entry name" value="Rapsyn_myristoylation/link_N"/>
</dbReference>
<protein>
    <recommendedName>
        <fullName evidence="2">Rapsyn myristoylation/linker region N-terminal domain-containing protein</fullName>
    </recommendedName>
</protein>